<accession>A0A1D3JCX7</accession>
<reference evidence="1 2" key="1">
    <citation type="submission" date="2016-06" db="EMBL/GenBank/DDBJ databases">
        <authorList>
            <consortium name="Pathogen Informatics"/>
        </authorList>
    </citation>
    <scope>NUCLEOTIDE SEQUENCE [LARGE SCALE GENOMIC DNA]</scope>
    <source>
        <strain evidence="1">PocGH01</strain>
    </source>
</reference>
<name>A0A1D3JCX7_PLAOA</name>
<keyword evidence="2" id="KW-1185">Reference proteome</keyword>
<gene>
    <name evidence="1" type="primary">PocGH01_00128500</name>
    <name evidence="1" type="ORF">POCGH01_00128500</name>
</gene>
<dbReference type="AlphaFoldDB" id="A0A1D3JCX7"/>
<dbReference type="Proteomes" id="UP000242942">
    <property type="component" value="Unassembled WGS sequence"/>
</dbReference>
<evidence type="ECO:0000313" key="1">
    <source>
        <dbReference type="EMBL" id="SBT83537.1"/>
    </source>
</evidence>
<proteinExistence type="predicted"/>
<sequence length="130" mass="14882">MKYNFNKHCYYFKYWFYINTINHIENEDHIAYILRTMLDDEDDGECIDTLFINENDTRGDLTEVKIQGGKSTLLIEQNTKDVPSPHGLSQEPTSTVVFGISTGTETGALLSVPIINDLHQVPRVDEDNKI</sequence>
<evidence type="ECO:0000313" key="2">
    <source>
        <dbReference type="Proteomes" id="UP000242942"/>
    </source>
</evidence>
<organism evidence="1 2">
    <name type="scientific">Plasmodium ovale</name>
    <name type="common">malaria parasite P. ovale</name>
    <dbReference type="NCBI Taxonomy" id="36330"/>
    <lineage>
        <taxon>Eukaryota</taxon>
        <taxon>Sar</taxon>
        <taxon>Alveolata</taxon>
        <taxon>Apicomplexa</taxon>
        <taxon>Aconoidasida</taxon>
        <taxon>Haemosporida</taxon>
        <taxon>Plasmodiidae</taxon>
        <taxon>Plasmodium</taxon>
        <taxon>Plasmodium (Plasmodium)</taxon>
    </lineage>
</organism>
<dbReference type="VEuPathDB" id="PlasmoDB:PocGH01_00128500"/>
<dbReference type="EMBL" id="FLRI01000135">
    <property type="protein sequence ID" value="SBT83537.1"/>
    <property type="molecule type" value="Genomic_DNA"/>
</dbReference>
<protein>
    <submittedName>
        <fullName evidence="1">Uncharacterized protein</fullName>
    </submittedName>
</protein>